<dbReference type="AlphaFoldDB" id="A0A0C3PLT3"/>
<accession>A0A0C3PLT3</accession>
<evidence type="ECO:0000313" key="1">
    <source>
        <dbReference type="EMBL" id="KIO09711.1"/>
    </source>
</evidence>
<evidence type="ECO:0000313" key="2">
    <source>
        <dbReference type="Proteomes" id="UP000054217"/>
    </source>
</evidence>
<reference evidence="2" key="2">
    <citation type="submission" date="2015-01" db="EMBL/GenBank/DDBJ databases">
        <title>Evolutionary Origins and Diversification of the Mycorrhizal Mutualists.</title>
        <authorList>
            <consortium name="DOE Joint Genome Institute"/>
            <consortium name="Mycorrhizal Genomics Consortium"/>
            <person name="Kohler A."/>
            <person name="Kuo A."/>
            <person name="Nagy L.G."/>
            <person name="Floudas D."/>
            <person name="Copeland A."/>
            <person name="Barry K.W."/>
            <person name="Cichocki N."/>
            <person name="Veneault-Fourrey C."/>
            <person name="LaButti K."/>
            <person name="Lindquist E.A."/>
            <person name="Lipzen A."/>
            <person name="Lundell T."/>
            <person name="Morin E."/>
            <person name="Murat C."/>
            <person name="Riley R."/>
            <person name="Ohm R."/>
            <person name="Sun H."/>
            <person name="Tunlid A."/>
            <person name="Henrissat B."/>
            <person name="Grigoriev I.V."/>
            <person name="Hibbett D.S."/>
            <person name="Martin F."/>
        </authorList>
    </citation>
    <scope>NUCLEOTIDE SEQUENCE [LARGE SCALE GENOMIC DNA]</scope>
    <source>
        <strain evidence="2">Marx 270</strain>
    </source>
</reference>
<dbReference type="Proteomes" id="UP000054217">
    <property type="component" value="Unassembled WGS sequence"/>
</dbReference>
<name>A0A0C3PLT3_PISTI</name>
<organism evidence="1 2">
    <name type="scientific">Pisolithus tinctorius Marx 270</name>
    <dbReference type="NCBI Taxonomy" id="870435"/>
    <lineage>
        <taxon>Eukaryota</taxon>
        <taxon>Fungi</taxon>
        <taxon>Dikarya</taxon>
        <taxon>Basidiomycota</taxon>
        <taxon>Agaricomycotina</taxon>
        <taxon>Agaricomycetes</taxon>
        <taxon>Agaricomycetidae</taxon>
        <taxon>Boletales</taxon>
        <taxon>Sclerodermatineae</taxon>
        <taxon>Pisolithaceae</taxon>
        <taxon>Pisolithus</taxon>
    </lineage>
</organism>
<reference evidence="1 2" key="1">
    <citation type="submission" date="2014-04" db="EMBL/GenBank/DDBJ databases">
        <authorList>
            <consortium name="DOE Joint Genome Institute"/>
            <person name="Kuo A."/>
            <person name="Kohler A."/>
            <person name="Costa M.D."/>
            <person name="Nagy L.G."/>
            <person name="Floudas D."/>
            <person name="Copeland A."/>
            <person name="Barry K.W."/>
            <person name="Cichocki N."/>
            <person name="Veneault-Fourrey C."/>
            <person name="LaButti K."/>
            <person name="Lindquist E.A."/>
            <person name="Lipzen A."/>
            <person name="Lundell T."/>
            <person name="Morin E."/>
            <person name="Murat C."/>
            <person name="Sun H."/>
            <person name="Tunlid A."/>
            <person name="Henrissat B."/>
            <person name="Grigoriev I.V."/>
            <person name="Hibbett D.S."/>
            <person name="Martin F."/>
            <person name="Nordberg H.P."/>
            <person name="Cantor M.N."/>
            <person name="Hua S.X."/>
        </authorList>
    </citation>
    <scope>NUCLEOTIDE SEQUENCE [LARGE SCALE GENOMIC DNA]</scope>
    <source>
        <strain evidence="1 2">Marx 270</strain>
    </source>
</reference>
<sequence>MKRHGRNSDHASSPYRTMLNAASFLYIKKDRIAPLLIRPTRSRCSRLFRHLHLAVRTSTSFPYTSYPIDMGIPGAFGEDLHSQLQFYPLIYSR</sequence>
<gene>
    <name evidence="1" type="ORF">M404DRAFT_996547</name>
</gene>
<proteinExistence type="predicted"/>
<dbReference type="EMBL" id="KN831954">
    <property type="protein sequence ID" value="KIO09711.1"/>
    <property type="molecule type" value="Genomic_DNA"/>
</dbReference>
<dbReference type="HOGENOM" id="CLU_2400560_0_0_1"/>
<keyword evidence="2" id="KW-1185">Reference proteome</keyword>
<dbReference type="InParanoid" id="A0A0C3PLT3"/>
<protein>
    <submittedName>
        <fullName evidence="1">Uncharacterized protein</fullName>
    </submittedName>
</protein>